<organism evidence="1 2">
    <name type="scientific">Pyropia yezoensis</name>
    <name type="common">Susabi-nori</name>
    <name type="synonym">Porphyra yezoensis</name>
    <dbReference type="NCBI Taxonomy" id="2788"/>
    <lineage>
        <taxon>Eukaryota</taxon>
        <taxon>Rhodophyta</taxon>
        <taxon>Bangiophyceae</taxon>
        <taxon>Bangiales</taxon>
        <taxon>Bangiaceae</taxon>
        <taxon>Pyropia</taxon>
    </lineage>
</organism>
<sequence length="439" mass="43005">MYLWQLTLVGPTTVTAVASGSFTAAKRHELVVATPSALLLLRSTPDGRLRCLSACPAYGTVRAVAPVRLPGSRRDVLAVTADSGRLALLLLSATTSPPSWTPLHVETYGKSGVRRLVPGQYLVVDPRGRALLVAAVERQKFAVVLNQDAEAALTVASPLAAHKSRTATLGVVAADVGWENPVFVALERPYEPRGGPVGLVAYELDLGLNTVQVVVALLSGTVICLEVDGGGGGGLASVGVIEALRSTDGGALFGVAAMGANGSAAATAAAAAAAASGIPPIAIGLPPLPLGRRRASVVALADTATSLVRTFALDAGTGFPSPTAAGLQAVEGSVTAVALGRVHIGDTSGADADAVAVAAGTGLAASTAAAGAGGGPGARRGGAAGADGGGPGQTGTPGDGALTLLVGTASGVLVRAAVSARTGAISGKRSRFLGGGALR</sequence>
<keyword evidence="2" id="KW-1185">Reference proteome</keyword>
<dbReference type="Proteomes" id="UP000798662">
    <property type="component" value="Chromosome 1"/>
</dbReference>
<evidence type="ECO:0000313" key="1">
    <source>
        <dbReference type="EMBL" id="KAK1860986.1"/>
    </source>
</evidence>
<reference evidence="1" key="1">
    <citation type="submission" date="2019-11" db="EMBL/GenBank/DDBJ databases">
        <title>Nori genome reveals adaptations in red seaweeds to the harsh intertidal environment.</title>
        <authorList>
            <person name="Wang D."/>
            <person name="Mao Y."/>
        </authorList>
    </citation>
    <scope>NUCLEOTIDE SEQUENCE</scope>
    <source>
        <tissue evidence="1">Gametophyte</tissue>
    </source>
</reference>
<gene>
    <name evidence="1" type="ORF">I4F81_003572</name>
</gene>
<accession>A0ACC3BSI5</accession>
<dbReference type="EMBL" id="CM020618">
    <property type="protein sequence ID" value="KAK1860986.1"/>
    <property type="molecule type" value="Genomic_DNA"/>
</dbReference>
<protein>
    <submittedName>
        <fullName evidence="1">Uncharacterized protein</fullName>
    </submittedName>
</protein>
<name>A0ACC3BSI5_PYRYE</name>
<proteinExistence type="predicted"/>
<comment type="caution">
    <text evidence="1">The sequence shown here is derived from an EMBL/GenBank/DDBJ whole genome shotgun (WGS) entry which is preliminary data.</text>
</comment>
<evidence type="ECO:0000313" key="2">
    <source>
        <dbReference type="Proteomes" id="UP000798662"/>
    </source>
</evidence>